<gene>
    <name evidence="1" type="ORF">HPLM_LOCUS7864</name>
</gene>
<evidence type="ECO:0000313" key="2">
    <source>
        <dbReference type="Proteomes" id="UP000268014"/>
    </source>
</evidence>
<evidence type="ECO:0000313" key="1">
    <source>
        <dbReference type="EMBL" id="VDO33193.1"/>
    </source>
</evidence>
<accession>A0A0N4WBN7</accession>
<dbReference type="OrthoDB" id="5877161at2759"/>
<reference evidence="3" key="1">
    <citation type="submission" date="2017-02" db="UniProtKB">
        <authorList>
            <consortium name="WormBaseParasite"/>
        </authorList>
    </citation>
    <scope>IDENTIFICATION</scope>
</reference>
<dbReference type="AlphaFoldDB" id="A0A0N4WBN7"/>
<reference evidence="1 2" key="2">
    <citation type="submission" date="2018-11" db="EMBL/GenBank/DDBJ databases">
        <authorList>
            <consortium name="Pathogen Informatics"/>
        </authorList>
    </citation>
    <scope>NUCLEOTIDE SEQUENCE [LARGE SCALE GENOMIC DNA]</scope>
    <source>
        <strain evidence="1 2">MHpl1</strain>
    </source>
</reference>
<evidence type="ECO:0000313" key="3">
    <source>
        <dbReference type="WBParaSite" id="HPLM_0000787201-mRNA-1"/>
    </source>
</evidence>
<dbReference type="EMBL" id="UZAF01016740">
    <property type="protein sequence ID" value="VDO33193.1"/>
    <property type="molecule type" value="Genomic_DNA"/>
</dbReference>
<proteinExistence type="predicted"/>
<name>A0A0N4WBN7_HAEPC</name>
<protein>
    <submittedName>
        <fullName evidence="3">RT_RNaseH domain-containing protein</fullName>
    </submittedName>
</protein>
<sequence>MHLLRLANRTSLAQLVNHSTGLGRLVSNRMKEIEKIVFALRKDGLSVEFRYIATKENPADAGTRGLPKDQLQSHSWWSGPKFLREPPHQWTHPVYHLYEDTSNELENVVVTSIESDTPLKTAPLIDLTRFSTFFHSRAKRVTVIALIFSRNL</sequence>
<dbReference type="WBParaSite" id="HPLM_0000787201-mRNA-1">
    <property type="protein sequence ID" value="HPLM_0000787201-mRNA-1"/>
    <property type="gene ID" value="HPLM_0000787201"/>
</dbReference>
<dbReference type="Proteomes" id="UP000268014">
    <property type="component" value="Unassembled WGS sequence"/>
</dbReference>
<organism evidence="3">
    <name type="scientific">Haemonchus placei</name>
    <name type="common">Barber's pole worm</name>
    <dbReference type="NCBI Taxonomy" id="6290"/>
    <lineage>
        <taxon>Eukaryota</taxon>
        <taxon>Metazoa</taxon>
        <taxon>Ecdysozoa</taxon>
        <taxon>Nematoda</taxon>
        <taxon>Chromadorea</taxon>
        <taxon>Rhabditida</taxon>
        <taxon>Rhabditina</taxon>
        <taxon>Rhabditomorpha</taxon>
        <taxon>Strongyloidea</taxon>
        <taxon>Trichostrongylidae</taxon>
        <taxon>Haemonchus</taxon>
    </lineage>
</organism>
<keyword evidence="2" id="KW-1185">Reference proteome</keyword>